<dbReference type="InterPro" id="IPR018247">
    <property type="entry name" value="EF_Hand_1_Ca_BS"/>
</dbReference>
<evidence type="ECO:0000256" key="3">
    <source>
        <dbReference type="PROSITE-ProRule" id="PRU00047"/>
    </source>
</evidence>
<evidence type="ECO:0000313" key="11">
    <source>
        <dbReference type="Proteomes" id="UP001152797"/>
    </source>
</evidence>
<dbReference type="OrthoDB" id="448212at2759"/>
<reference evidence="9" key="2">
    <citation type="submission" date="2024-04" db="EMBL/GenBank/DDBJ databases">
        <authorList>
            <person name="Chen Y."/>
            <person name="Shah S."/>
            <person name="Dougan E. K."/>
            <person name="Thang M."/>
            <person name="Chan C."/>
        </authorList>
    </citation>
    <scope>NUCLEOTIDE SEQUENCE [LARGE SCALE GENOMIC DNA]</scope>
</reference>
<feature type="compositionally biased region" description="Pro residues" evidence="4">
    <location>
        <begin position="219"/>
        <end position="229"/>
    </location>
</feature>
<feature type="compositionally biased region" description="Basic residues" evidence="4">
    <location>
        <begin position="242"/>
        <end position="251"/>
    </location>
</feature>
<dbReference type="SMART" id="SM00343">
    <property type="entry name" value="ZnF_C2HC"/>
    <property type="match status" value="2"/>
</dbReference>
<dbReference type="EMBL" id="CAMXCT020004002">
    <property type="protein sequence ID" value="CAL1160656.1"/>
    <property type="molecule type" value="Genomic_DNA"/>
</dbReference>
<evidence type="ECO:0000256" key="2">
    <source>
        <dbReference type="ARBA" id="ARBA00023157"/>
    </source>
</evidence>
<evidence type="ECO:0000256" key="4">
    <source>
        <dbReference type="SAM" id="MobiDB-lite"/>
    </source>
</evidence>
<dbReference type="Gene3D" id="3.50.4.10">
    <property type="entry name" value="Hepatocyte Growth Factor"/>
    <property type="match status" value="1"/>
</dbReference>
<dbReference type="Gene3D" id="4.10.60.10">
    <property type="entry name" value="Zinc finger, CCHC-type"/>
    <property type="match status" value="1"/>
</dbReference>
<sequence length="599" mass="64147">MPGMEQMMSAMMQQMNQPGMKEMMAAMMGQAPASQVPKDPPAESRPEPRKGSFKGRGKDLDGDDLDGPPNGGKGKGKSECFKCGGFGHFARECPEGDSKGKGGGKGKSVECFKCGGPHFARECPEGGGKGGGAPSTLASWMIDDIKDLCERFNIDDRLERRVMERMESRQDTFREDIKSLGETLETARSPPGLLSVKLREMEDGTFVPKGGKGKGKGPPRGPELSPPRGRPGGSPQRSRSRDSRKKTRRSRDRRDGRDDRREERRRDDRSSRSRSGKRRGGPRRYRSFSCDLFDVGSSFNALPVDISIIEEMARVFALALLLVPCTGETPVCATVGTGYSDLVNGEQHTTTDDAKECQDNCKRTDICAFFTWYPDTKGCWLQSSTAIKNVTFDGVVSGPVRCPGDVDEIAVETVVDEVKSGKVGKVVETLNSSTGASFPWWAWVLIGLGIAFCGLCILSFICCSTRKKSSKRSQKVSAKKDVEAAAPAESAPLMTAAPQVAAPAGSIRSMGAAPVASGYAGSGVYGGSPVYTGAQYQYQPAPMTYAQAAPVATGPQDLFTQLDTNGDGVLSPQEMAAMQAGLTRPAVPAVPAGFTQVPQ</sequence>
<keyword evidence="5" id="KW-0812">Transmembrane</keyword>
<dbReference type="InterPro" id="IPR001878">
    <property type="entry name" value="Znf_CCHC"/>
</dbReference>
<dbReference type="CDD" id="cd01100">
    <property type="entry name" value="APPLE_Factor_XI_like"/>
    <property type="match status" value="1"/>
</dbReference>
<evidence type="ECO:0000256" key="5">
    <source>
        <dbReference type="SAM" id="Phobius"/>
    </source>
</evidence>
<dbReference type="Pfam" id="PF00098">
    <property type="entry name" value="zf-CCHC"/>
    <property type="match status" value="1"/>
</dbReference>
<dbReference type="EMBL" id="CAMXCT030004002">
    <property type="protein sequence ID" value="CAL4794593.1"/>
    <property type="molecule type" value="Genomic_DNA"/>
</dbReference>
<dbReference type="Pfam" id="PF00024">
    <property type="entry name" value="PAN_1"/>
    <property type="match status" value="1"/>
</dbReference>
<feature type="domain" description="CCHC-type" evidence="6">
    <location>
        <begin position="80"/>
        <end position="95"/>
    </location>
</feature>
<feature type="compositionally biased region" description="Basic and acidic residues" evidence="4">
    <location>
        <begin position="40"/>
        <end position="60"/>
    </location>
</feature>
<dbReference type="InterPro" id="IPR003609">
    <property type="entry name" value="Pan_app"/>
</dbReference>
<evidence type="ECO:0000259" key="6">
    <source>
        <dbReference type="PROSITE" id="PS50158"/>
    </source>
</evidence>
<keyword evidence="10" id="KW-0238">DNA-binding</keyword>
<keyword evidence="3" id="KW-0863">Zinc-finger</keyword>
<dbReference type="Proteomes" id="UP001152797">
    <property type="component" value="Unassembled WGS sequence"/>
</dbReference>
<dbReference type="GO" id="GO:0005509">
    <property type="term" value="F:calcium ion binding"/>
    <property type="evidence" value="ECO:0007669"/>
    <property type="project" value="InterPro"/>
</dbReference>
<evidence type="ECO:0000313" key="8">
    <source>
        <dbReference type="EMBL" id="CAI4007281.1"/>
    </source>
</evidence>
<dbReference type="PROSITE" id="PS50222">
    <property type="entry name" value="EF_HAND_2"/>
    <property type="match status" value="1"/>
</dbReference>
<keyword evidence="5" id="KW-1133">Transmembrane helix</keyword>
<feature type="domain" description="EF-hand" evidence="7">
    <location>
        <begin position="556"/>
        <end position="585"/>
    </location>
</feature>
<evidence type="ECO:0000256" key="1">
    <source>
        <dbReference type="ARBA" id="ARBA00022737"/>
    </source>
</evidence>
<proteinExistence type="predicted"/>
<dbReference type="EMBL" id="CAMXCT010004002">
    <property type="protein sequence ID" value="CAI4007281.1"/>
    <property type="molecule type" value="Genomic_DNA"/>
</dbReference>
<dbReference type="InterPro" id="IPR000177">
    <property type="entry name" value="Apple"/>
</dbReference>
<dbReference type="GO" id="GO:0006508">
    <property type="term" value="P:proteolysis"/>
    <property type="evidence" value="ECO:0007669"/>
    <property type="project" value="InterPro"/>
</dbReference>
<feature type="compositionally biased region" description="Basic and acidic residues" evidence="4">
    <location>
        <begin position="252"/>
        <end position="271"/>
    </location>
</feature>
<keyword evidence="3" id="KW-0479">Metal-binding</keyword>
<organism evidence="8">
    <name type="scientific">Cladocopium goreaui</name>
    <dbReference type="NCBI Taxonomy" id="2562237"/>
    <lineage>
        <taxon>Eukaryota</taxon>
        <taxon>Sar</taxon>
        <taxon>Alveolata</taxon>
        <taxon>Dinophyceae</taxon>
        <taxon>Suessiales</taxon>
        <taxon>Symbiodiniaceae</taxon>
        <taxon>Cladocopium</taxon>
    </lineage>
</organism>
<evidence type="ECO:0000313" key="10">
    <source>
        <dbReference type="EMBL" id="CAL4794593.1"/>
    </source>
</evidence>
<dbReference type="SMART" id="SM00223">
    <property type="entry name" value="APPLE"/>
    <property type="match status" value="1"/>
</dbReference>
<keyword evidence="1" id="KW-0677">Repeat</keyword>
<gene>
    <name evidence="8" type="ORF">C1SCF055_LOCUS32846</name>
</gene>
<keyword evidence="11" id="KW-1185">Reference proteome</keyword>
<dbReference type="PROSITE" id="PS00018">
    <property type="entry name" value="EF_HAND_1"/>
    <property type="match status" value="1"/>
</dbReference>
<dbReference type="GO" id="GO:0003677">
    <property type="term" value="F:DNA binding"/>
    <property type="evidence" value="ECO:0007669"/>
    <property type="project" value="UniProtKB-KW"/>
</dbReference>
<dbReference type="SUPFAM" id="SSF57756">
    <property type="entry name" value="Retrovirus zinc finger-like domains"/>
    <property type="match status" value="1"/>
</dbReference>
<evidence type="ECO:0000259" key="7">
    <source>
        <dbReference type="PROSITE" id="PS50222"/>
    </source>
</evidence>
<accession>A0A9P1DBJ0</accession>
<keyword evidence="3" id="KW-0862">Zinc</keyword>
<feature type="compositionally biased region" description="Basic residues" evidence="4">
    <location>
        <begin position="272"/>
        <end position="283"/>
    </location>
</feature>
<reference evidence="8" key="1">
    <citation type="submission" date="2022-10" db="EMBL/GenBank/DDBJ databases">
        <authorList>
            <person name="Chen Y."/>
            <person name="Dougan E. K."/>
            <person name="Chan C."/>
            <person name="Rhodes N."/>
            <person name="Thang M."/>
        </authorList>
    </citation>
    <scope>NUCLEOTIDE SEQUENCE</scope>
</reference>
<dbReference type="AlphaFoldDB" id="A0A9P1DBJ0"/>
<dbReference type="InterPro" id="IPR036875">
    <property type="entry name" value="Znf_CCHC_sf"/>
</dbReference>
<dbReference type="PROSITE" id="PS50158">
    <property type="entry name" value="ZF_CCHC"/>
    <property type="match status" value="1"/>
</dbReference>
<keyword evidence="2" id="KW-1015">Disulfide bond</keyword>
<feature type="region of interest" description="Disordered" evidence="4">
    <location>
        <begin position="18"/>
        <end position="77"/>
    </location>
</feature>
<protein>
    <submittedName>
        <fullName evidence="10">Replication protein A 70 kDa DNA-binding subunit C (OsRPA70c) (Replication factor A protein 1C) (Replication protein A 1C)</fullName>
    </submittedName>
</protein>
<name>A0A9P1DBJ0_9DINO</name>
<feature type="region of interest" description="Disordered" evidence="4">
    <location>
        <begin position="181"/>
        <end position="283"/>
    </location>
</feature>
<dbReference type="SUPFAM" id="SSF57414">
    <property type="entry name" value="Hairpin loop containing domain-like"/>
    <property type="match status" value="1"/>
</dbReference>
<comment type="caution">
    <text evidence="8">The sequence shown here is derived from an EMBL/GenBank/DDBJ whole genome shotgun (WGS) entry which is preliminary data.</text>
</comment>
<evidence type="ECO:0000313" key="9">
    <source>
        <dbReference type="EMBL" id="CAL1160656.1"/>
    </source>
</evidence>
<keyword evidence="5" id="KW-0472">Membrane</keyword>
<dbReference type="InterPro" id="IPR002048">
    <property type="entry name" value="EF_hand_dom"/>
</dbReference>
<dbReference type="GO" id="GO:0005576">
    <property type="term" value="C:extracellular region"/>
    <property type="evidence" value="ECO:0007669"/>
    <property type="project" value="InterPro"/>
</dbReference>
<feature type="transmembrane region" description="Helical" evidence="5">
    <location>
        <begin position="440"/>
        <end position="463"/>
    </location>
</feature>
<dbReference type="GO" id="GO:0008270">
    <property type="term" value="F:zinc ion binding"/>
    <property type="evidence" value="ECO:0007669"/>
    <property type="project" value="UniProtKB-KW"/>
</dbReference>